<evidence type="ECO:0000259" key="3">
    <source>
        <dbReference type="PROSITE" id="PS50887"/>
    </source>
</evidence>
<dbReference type="FunFam" id="3.30.70.270:FF:000001">
    <property type="entry name" value="Diguanylate cyclase domain protein"/>
    <property type="match status" value="1"/>
</dbReference>
<comment type="caution">
    <text evidence="5">The sequence shown here is derived from an EMBL/GenBank/DDBJ whole genome shotgun (WGS) entry which is preliminary data.</text>
</comment>
<feature type="domain" description="EAL" evidence="2">
    <location>
        <begin position="540"/>
        <end position="789"/>
    </location>
</feature>
<dbReference type="SUPFAM" id="SSF55785">
    <property type="entry name" value="PYP-like sensor domain (PAS domain)"/>
    <property type="match status" value="1"/>
</dbReference>
<dbReference type="CDD" id="cd01948">
    <property type="entry name" value="EAL"/>
    <property type="match status" value="1"/>
</dbReference>
<feature type="transmembrane region" description="Helical" evidence="1">
    <location>
        <begin position="14"/>
        <end position="36"/>
    </location>
</feature>
<feature type="transmembrane region" description="Helical" evidence="1">
    <location>
        <begin position="113"/>
        <end position="132"/>
    </location>
</feature>
<dbReference type="GO" id="GO:0016020">
    <property type="term" value="C:membrane"/>
    <property type="evidence" value="ECO:0007669"/>
    <property type="project" value="UniProtKB-UniRule"/>
</dbReference>
<dbReference type="InterPro" id="IPR000160">
    <property type="entry name" value="GGDEF_dom"/>
</dbReference>
<dbReference type="GO" id="GO:0003824">
    <property type="term" value="F:catalytic activity"/>
    <property type="evidence" value="ECO:0007669"/>
    <property type="project" value="UniProtKB-ARBA"/>
</dbReference>
<dbReference type="Pfam" id="PF00563">
    <property type="entry name" value="EAL"/>
    <property type="match status" value="1"/>
</dbReference>
<evidence type="ECO:0000256" key="1">
    <source>
        <dbReference type="PROSITE-ProRule" id="PRU00244"/>
    </source>
</evidence>
<accession>A0A5R9JAK0</accession>
<feature type="transmembrane region" description="Helical" evidence="1">
    <location>
        <begin position="144"/>
        <end position="163"/>
    </location>
</feature>
<dbReference type="Gene3D" id="3.30.450.20">
    <property type="entry name" value="PAS domain"/>
    <property type="match status" value="1"/>
</dbReference>
<evidence type="ECO:0000259" key="4">
    <source>
        <dbReference type="PROSITE" id="PS50924"/>
    </source>
</evidence>
<dbReference type="InterPro" id="IPR043128">
    <property type="entry name" value="Rev_trsase/Diguanyl_cyclase"/>
</dbReference>
<evidence type="ECO:0000259" key="2">
    <source>
        <dbReference type="PROSITE" id="PS50883"/>
    </source>
</evidence>
<sequence>MNHLLAALLRNHDLASLAIVLVEATIGSCIAMRILLTRRAGRLAATVGALSFSVVLTFAFWITLLTALASVYPKLSLSVPVRWMIPALAMSLVSGAIAGAIHQHGRRSARNGMLAGSLLACGFSCMLFTGMAGLVRPFALEYDLTAVLIVMVLGAILCGFALWESSNPQRRYRPWLIGTGLAALAIVVLVFGSLAAILPFDAWLSAVARPDDIASSPIAIIVAAEGVVVLLLSLFGSLVDNRVAARDRLEADRFRQLADSTLEGILIHRDGEILDGNESLAALLGIELIELRASTLDRFIVAGSDMSAWSPDRGNAPVETEIVASTGSRMPVEILSRAITYGGRPALVTALRDVRERHASEERIRFLAHHDMLTGLPNRVLLNESLDAALRRAARGLDPLAVLCLDLDGFKMVNDTLGHAAGDQLLRDVADRLRTNLRESDLVARVGGDEFVVLQTTGVQPEQATTLARRIIDCLSPAFWIEGQEVNVGISVGIALYPEHGETGELLLKKADIALYRVKANGRGWFRLFESGMDDELQGRRKLEHDLRHALQHDELILHFQPLVDSNFRILAFEALVRWMHPTLGLVMPAQFIPLAEECGLIIPLGEWVMQAACTAAAGWSQPCRIAVNLSPAQILRTDLPTTIANILIKTGLPPDRLELEITEGVLMDNTDAAIKTLTELRELGTRLVLDDFGTGYSSLSYLQRFAFDKLKVDRSFVQRLASDSGSRAIIMAIIALSRSLDLEVTAEGVETEEQFRLLGATGCQEFQGYLIGRPMPHDEVENFLRNSSPLSPGQPRPRLLDLADATMLA</sequence>
<dbReference type="NCBIfam" id="TIGR00254">
    <property type="entry name" value="GGDEF"/>
    <property type="match status" value="1"/>
</dbReference>
<dbReference type="RefSeq" id="WP_138326092.1">
    <property type="nucleotide sequence ID" value="NZ_VCDI01000003.1"/>
</dbReference>
<gene>
    <name evidence="5" type="ORF">FE263_11360</name>
</gene>
<dbReference type="SUPFAM" id="SSF55073">
    <property type="entry name" value="Nucleotide cyclase"/>
    <property type="match status" value="1"/>
</dbReference>
<dbReference type="PROSITE" id="PS50883">
    <property type="entry name" value="EAL"/>
    <property type="match status" value="1"/>
</dbReference>
<feature type="transmembrane region" description="Helical" evidence="1">
    <location>
        <begin position="43"/>
        <end position="71"/>
    </location>
</feature>
<feature type="domain" description="MHYT" evidence="4">
    <location>
        <begin position="12"/>
        <end position="200"/>
    </location>
</feature>
<dbReference type="InterPro" id="IPR035919">
    <property type="entry name" value="EAL_sf"/>
</dbReference>
<dbReference type="AlphaFoldDB" id="A0A5R9JAK0"/>
<dbReference type="InterPro" id="IPR000014">
    <property type="entry name" value="PAS"/>
</dbReference>
<dbReference type="InterPro" id="IPR001633">
    <property type="entry name" value="EAL_dom"/>
</dbReference>
<keyword evidence="6" id="KW-1185">Reference proteome</keyword>
<keyword evidence="1" id="KW-1133">Transmembrane helix</keyword>
<dbReference type="NCBIfam" id="TIGR00229">
    <property type="entry name" value="sensory_box"/>
    <property type="match status" value="1"/>
</dbReference>
<dbReference type="PANTHER" id="PTHR44757">
    <property type="entry name" value="DIGUANYLATE CYCLASE DGCP"/>
    <property type="match status" value="1"/>
</dbReference>
<keyword evidence="1" id="KW-0472">Membrane</keyword>
<dbReference type="InterPro" id="IPR029787">
    <property type="entry name" value="Nucleotide_cyclase"/>
</dbReference>
<feature type="transmembrane region" description="Helical" evidence="1">
    <location>
        <begin position="83"/>
        <end position="101"/>
    </location>
</feature>
<dbReference type="Gene3D" id="3.30.70.270">
    <property type="match status" value="1"/>
</dbReference>
<dbReference type="InterPro" id="IPR005330">
    <property type="entry name" value="MHYT_dom"/>
</dbReference>
<organism evidence="5 6">
    <name type="scientific">Lichenicoccus roseus</name>
    <dbReference type="NCBI Taxonomy" id="2683649"/>
    <lineage>
        <taxon>Bacteria</taxon>
        <taxon>Pseudomonadati</taxon>
        <taxon>Pseudomonadota</taxon>
        <taxon>Alphaproteobacteria</taxon>
        <taxon>Acetobacterales</taxon>
        <taxon>Acetobacteraceae</taxon>
        <taxon>Lichenicoccus</taxon>
    </lineage>
</organism>
<name>A0A5R9JAK0_9PROT</name>
<evidence type="ECO:0000313" key="5">
    <source>
        <dbReference type="EMBL" id="TLU72631.1"/>
    </source>
</evidence>
<dbReference type="PROSITE" id="PS50887">
    <property type="entry name" value="GGDEF"/>
    <property type="match status" value="1"/>
</dbReference>
<keyword evidence="1" id="KW-0812">Transmembrane</keyword>
<dbReference type="SMART" id="SM00052">
    <property type="entry name" value="EAL"/>
    <property type="match status" value="1"/>
</dbReference>
<evidence type="ECO:0000313" key="6">
    <source>
        <dbReference type="Proteomes" id="UP000305654"/>
    </source>
</evidence>
<dbReference type="InterPro" id="IPR052155">
    <property type="entry name" value="Biofilm_reg_signaling"/>
</dbReference>
<dbReference type="Pfam" id="PF13188">
    <property type="entry name" value="PAS_8"/>
    <property type="match status" value="1"/>
</dbReference>
<protein>
    <submittedName>
        <fullName evidence="5">EAL domain-containing protein</fullName>
    </submittedName>
</protein>
<proteinExistence type="predicted"/>
<feature type="transmembrane region" description="Helical" evidence="1">
    <location>
        <begin position="175"/>
        <end position="198"/>
    </location>
</feature>
<dbReference type="PANTHER" id="PTHR44757:SF2">
    <property type="entry name" value="BIOFILM ARCHITECTURE MAINTENANCE PROTEIN MBAA"/>
    <property type="match status" value="1"/>
</dbReference>
<dbReference type="Proteomes" id="UP000305654">
    <property type="component" value="Unassembled WGS sequence"/>
</dbReference>
<dbReference type="EMBL" id="VCDI01000003">
    <property type="protein sequence ID" value="TLU72631.1"/>
    <property type="molecule type" value="Genomic_DNA"/>
</dbReference>
<feature type="transmembrane region" description="Helical" evidence="1">
    <location>
        <begin position="218"/>
        <end position="239"/>
    </location>
</feature>
<reference evidence="5 6" key="1">
    <citation type="submission" date="2019-05" db="EMBL/GenBank/DDBJ databases">
        <authorList>
            <person name="Pankratov T."/>
            <person name="Grouzdev D."/>
        </authorList>
    </citation>
    <scope>NUCLEOTIDE SEQUENCE [LARGE SCALE GENOMIC DNA]</scope>
    <source>
        <strain evidence="5 6">KEBCLARHB70R</strain>
    </source>
</reference>
<dbReference type="InterPro" id="IPR035965">
    <property type="entry name" value="PAS-like_dom_sf"/>
</dbReference>
<feature type="domain" description="GGDEF" evidence="3">
    <location>
        <begin position="398"/>
        <end position="531"/>
    </location>
</feature>
<dbReference type="SMART" id="SM00267">
    <property type="entry name" value="GGDEF"/>
    <property type="match status" value="1"/>
</dbReference>
<dbReference type="SUPFAM" id="SSF141868">
    <property type="entry name" value="EAL domain-like"/>
    <property type="match status" value="1"/>
</dbReference>
<dbReference type="Pfam" id="PF00990">
    <property type="entry name" value="GGDEF"/>
    <property type="match status" value="1"/>
</dbReference>
<dbReference type="Pfam" id="PF03707">
    <property type="entry name" value="MHYT"/>
    <property type="match status" value="1"/>
</dbReference>
<dbReference type="OrthoDB" id="9793210at2"/>
<dbReference type="CDD" id="cd01949">
    <property type="entry name" value="GGDEF"/>
    <property type="match status" value="1"/>
</dbReference>
<dbReference type="Gene3D" id="3.20.20.450">
    <property type="entry name" value="EAL domain"/>
    <property type="match status" value="1"/>
</dbReference>
<dbReference type="PROSITE" id="PS50924">
    <property type="entry name" value="MHYT"/>
    <property type="match status" value="1"/>
</dbReference>